<keyword evidence="10" id="KW-1185">Reference proteome</keyword>
<keyword evidence="4 8" id="KW-0812">Transmembrane</keyword>
<evidence type="ECO:0000313" key="10">
    <source>
        <dbReference type="Proteomes" id="UP001319803"/>
    </source>
</evidence>
<evidence type="ECO:0000256" key="2">
    <source>
        <dbReference type="ARBA" id="ARBA00007776"/>
    </source>
</evidence>
<name>A0ABN6JZZ3_9CHRO</name>
<dbReference type="EMBL" id="AP024987">
    <property type="protein sequence ID" value="BDA40048.1"/>
    <property type="molecule type" value="Genomic_DNA"/>
</dbReference>
<evidence type="ECO:0008006" key="11">
    <source>
        <dbReference type="Google" id="ProtNLM"/>
    </source>
</evidence>
<dbReference type="InterPro" id="IPR007227">
    <property type="entry name" value="Cell_shape_determining_MreD"/>
</dbReference>
<reference evidence="9 10" key="1">
    <citation type="submission" date="2021-08" db="EMBL/GenBank/DDBJ databases">
        <title>Endosymbiont genome of Braarudosphaera bigelowii.</title>
        <authorList>
            <person name="Suzuki S."/>
            <person name="Ishida K."/>
        </authorList>
    </citation>
    <scope>NUCLEOTIDE SEQUENCE [LARGE SCALE GENOMIC DNA]</scope>
    <source>
        <strain evidence="9">CPSB-1</strain>
    </source>
</reference>
<comment type="similarity">
    <text evidence="2">Belongs to the MreD family.</text>
</comment>
<keyword evidence="5" id="KW-0133">Cell shape</keyword>
<comment type="subcellular location">
    <subcellularLocation>
        <location evidence="1">Cell membrane</location>
        <topology evidence="1">Multi-pass membrane protein</topology>
    </subcellularLocation>
</comment>
<sequence length="186" mass="21304">MSFLKNIVFFDKLIIIVSAVLSLLFSVVYLPGMEVFGAKVNWILIWVIVWSIKRKILQGIVGGLVMGLIQDSLTLGTLSHIPSLVIVGALSSRFRRNYFFGNNLYSFLSIIVLVFILSLVAQGILFLEYILREMYSFEYINIYHQSSILLSAILSSLLSPILHYPMNILINKRNYSNTIRSFFRRV</sequence>
<dbReference type="Proteomes" id="UP001319803">
    <property type="component" value="Chromosome"/>
</dbReference>
<evidence type="ECO:0000256" key="6">
    <source>
        <dbReference type="ARBA" id="ARBA00022989"/>
    </source>
</evidence>
<gene>
    <name evidence="9" type="ORF">CPARK_000088700</name>
</gene>
<evidence type="ECO:0000256" key="8">
    <source>
        <dbReference type="SAM" id="Phobius"/>
    </source>
</evidence>
<organism evidence="9 10">
    <name type="scientific">cyanobacterium endosymbiont of Braarudosphaera bigelowii</name>
    <dbReference type="NCBI Taxonomy" id="1285375"/>
    <lineage>
        <taxon>Bacteria</taxon>
        <taxon>Bacillati</taxon>
        <taxon>Cyanobacteriota</taxon>
        <taxon>Cyanophyceae</taxon>
        <taxon>Oscillatoriophycideae</taxon>
        <taxon>Chroococcales</taxon>
        <taxon>Aphanothecaceae</taxon>
        <taxon>Candidatus Atelocyanobacterium</taxon>
        <taxon>Candidatus Atelocyanobacterium thalassae</taxon>
    </lineage>
</organism>
<feature type="transmembrane region" description="Helical" evidence="8">
    <location>
        <begin position="104"/>
        <end position="127"/>
    </location>
</feature>
<evidence type="ECO:0000256" key="7">
    <source>
        <dbReference type="ARBA" id="ARBA00023136"/>
    </source>
</evidence>
<keyword evidence="7 8" id="KW-0472">Membrane</keyword>
<keyword evidence="6 8" id="KW-1133">Transmembrane helix</keyword>
<feature type="transmembrane region" description="Helical" evidence="8">
    <location>
        <begin position="12"/>
        <end position="30"/>
    </location>
</feature>
<proteinExistence type="inferred from homology"/>
<protein>
    <recommendedName>
        <fullName evidence="11">Rod shape-determining protein MreD</fullName>
    </recommendedName>
</protein>
<feature type="transmembrane region" description="Helical" evidence="8">
    <location>
        <begin position="148"/>
        <end position="166"/>
    </location>
</feature>
<dbReference type="RefSeq" id="WP_229636975.1">
    <property type="nucleotide sequence ID" value="NZ_AP024987.1"/>
</dbReference>
<evidence type="ECO:0000256" key="4">
    <source>
        <dbReference type="ARBA" id="ARBA00022692"/>
    </source>
</evidence>
<evidence type="ECO:0000256" key="5">
    <source>
        <dbReference type="ARBA" id="ARBA00022960"/>
    </source>
</evidence>
<evidence type="ECO:0000313" key="9">
    <source>
        <dbReference type="EMBL" id="BDA40048.1"/>
    </source>
</evidence>
<dbReference type="NCBIfam" id="TIGR03426">
    <property type="entry name" value="shape_MreD"/>
    <property type="match status" value="1"/>
</dbReference>
<evidence type="ECO:0000256" key="1">
    <source>
        <dbReference type="ARBA" id="ARBA00004651"/>
    </source>
</evidence>
<feature type="transmembrane region" description="Helical" evidence="8">
    <location>
        <begin position="73"/>
        <end position="92"/>
    </location>
</feature>
<accession>A0ABN6JZZ3</accession>
<evidence type="ECO:0000256" key="3">
    <source>
        <dbReference type="ARBA" id="ARBA00022475"/>
    </source>
</evidence>
<keyword evidence="3" id="KW-1003">Cell membrane</keyword>